<comment type="caution">
    <text evidence="14">The sequence shown here is derived from an EMBL/GenBank/DDBJ whole genome shotgun (WGS) entry which is preliminary data.</text>
</comment>
<feature type="binding site" evidence="11">
    <location>
        <position position="273"/>
    </location>
    <ligand>
        <name>Mn(2+)</name>
        <dbReference type="ChEBI" id="CHEBI:29035"/>
    </ligand>
</feature>
<keyword evidence="4 8" id="KW-1003">Cell membrane</keyword>
<dbReference type="CDD" id="cd16015">
    <property type="entry name" value="LTA_synthase"/>
    <property type="match status" value="1"/>
</dbReference>
<dbReference type="AlphaFoldDB" id="A0A927GQQ4"/>
<evidence type="ECO:0000256" key="2">
    <source>
        <dbReference type="ARBA" id="ARBA00004936"/>
    </source>
</evidence>
<comment type="subcellular location">
    <subcellularLocation>
        <location evidence="1">Cell membrane</location>
        <topology evidence="1">Multi-pass membrane protein</topology>
    </subcellularLocation>
</comment>
<feature type="transmembrane region" description="Helical" evidence="12">
    <location>
        <begin position="65"/>
        <end position="85"/>
    </location>
</feature>
<dbReference type="Gene3D" id="3.30.1120.170">
    <property type="match status" value="1"/>
</dbReference>
<feature type="binding site" evidence="10">
    <location>
        <position position="431"/>
    </location>
    <ligand>
        <name>substrate</name>
    </ligand>
</feature>
<keyword evidence="5 12" id="KW-0812">Transmembrane</keyword>
<dbReference type="InterPro" id="IPR000917">
    <property type="entry name" value="Sulfatase_N"/>
</dbReference>
<feature type="binding site" evidence="11">
    <location>
        <position position="315"/>
    </location>
    <ligand>
        <name>Mn(2+)</name>
        <dbReference type="ChEBI" id="CHEBI:29035"/>
    </ligand>
</feature>
<sequence>MEIYRKLDGCRRRPACFRCGKKGILLHFREALRSLQTRPFIFFSLILLVKSYLAYLVIFDSGLSLTPLLTEIPFIWLLFCLIEWFATKRKLVYYLVANLLLTGIFFAAIMYYKYYGVIVTYHALDQVNQVTAVKNSVFSLMDPYYLLIFTDILVIGYLLVRSKKLTTWKRFATRREHRGVVMALFVVSLVLCFVNVLPNRASMNEIKKAEDMGILNYEAYTILSKDKFDPIPRESITQQAIDTEKGHAAPQEPSDLNYYAAAQGKNLIIIQMESFQNFLIGLEIDGQEITPNMNELMQKNFYFPNFYQQVGQGNTSDAEFVVNTSFYIPPRGAASGVYAGKALPSLPKLLKGHGYDTATFHTNVVEFWNRGEMYQALGFDRYYDAEFFGTEDTVFFGASDEVLYDKTIDELERMNAQDRPFYSQVISMTAHHPFTIPAKKQRIELPDRYKDTFVGDYIVSQNYADDALGDFIDDLKAKGIWDDSLVVIYGDHLGLPIYSLDRKDKALMEEIYGHEYGYTDMINIPLGVISEGMTYPAIFEQIGGQVDVLPTVANLLGISLEHHLHFGQDIINETYNLLPQRYYLPSGSFVSEESLFMPGSGYEDGTQYPLSGDGGMNQGASEDEYERALRLLHLSDSYVSQLRDRSPAKPAAE</sequence>
<organism evidence="14 15">
    <name type="scientific">Paenibacillus sabuli</name>
    <dbReference type="NCBI Taxonomy" id="2772509"/>
    <lineage>
        <taxon>Bacteria</taxon>
        <taxon>Bacillati</taxon>
        <taxon>Bacillota</taxon>
        <taxon>Bacilli</taxon>
        <taxon>Bacillales</taxon>
        <taxon>Paenibacillaceae</taxon>
        <taxon>Paenibacillus</taxon>
    </lineage>
</organism>
<evidence type="ECO:0000256" key="10">
    <source>
        <dbReference type="PIRSR" id="PIRSR005091-2"/>
    </source>
</evidence>
<comment type="pathway">
    <text evidence="2">Cell wall biogenesis; lipoteichoic acid biosynthesis.</text>
</comment>
<feature type="active site" evidence="9">
    <location>
        <position position="315"/>
    </location>
</feature>
<evidence type="ECO:0000259" key="13">
    <source>
        <dbReference type="Pfam" id="PF00884"/>
    </source>
</evidence>
<feature type="domain" description="Sulfatase N-terminal" evidence="13">
    <location>
        <begin position="265"/>
        <end position="558"/>
    </location>
</feature>
<evidence type="ECO:0000256" key="12">
    <source>
        <dbReference type="SAM" id="Phobius"/>
    </source>
</evidence>
<evidence type="ECO:0000256" key="7">
    <source>
        <dbReference type="ARBA" id="ARBA00023136"/>
    </source>
</evidence>
<evidence type="ECO:0000313" key="14">
    <source>
        <dbReference type="EMBL" id="MBD2844769.1"/>
    </source>
</evidence>
<evidence type="ECO:0000256" key="11">
    <source>
        <dbReference type="PIRSR" id="PIRSR005091-3"/>
    </source>
</evidence>
<feature type="binding site" evidence="11">
    <location>
        <position position="491"/>
    </location>
    <ligand>
        <name>Mn(2+)</name>
        <dbReference type="ChEBI" id="CHEBI:29035"/>
    </ligand>
</feature>
<dbReference type="Proteomes" id="UP000621560">
    <property type="component" value="Unassembled WGS sequence"/>
</dbReference>
<feature type="transmembrane region" description="Helical" evidence="12">
    <location>
        <begin position="143"/>
        <end position="160"/>
    </location>
</feature>
<dbReference type="PANTHER" id="PTHR47371">
    <property type="entry name" value="LIPOTEICHOIC ACID SYNTHASE"/>
    <property type="match status" value="1"/>
</dbReference>
<dbReference type="InterPro" id="IPR017850">
    <property type="entry name" value="Alkaline_phosphatase_core_sf"/>
</dbReference>
<evidence type="ECO:0000256" key="6">
    <source>
        <dbReference type="ARBA" id="ARBA00022989"/>
    </source>
</evidence>
<feature type="transmembrane region" description="Helical" evidence="12">
    <location>
        <begin position="92"/>
        <end position="112"/>
    </location>
</feature>
<feature type="transmembrane region" description="Helical" evidence="12">
    <location>
        <begin position="40"/>
        <end position="59"/>
    </location>
</feature>
<dbReference type="InterPro" id="IPR050448">
    <property type="entry name" value="OpgB/LTA_synthase_biosynth"/>
</dbReference>
<dbReference type="PIRSF" id="PIRSF005091">
    <property type="entry name" value="Mmb_sulf_HI1246"/>
    <property type="match status" value="1"/>
</dbReference>
<proteinExistence type="inferred from homology"/>
<comment type="similarity">
    <text evidence="3 8">Belongs to the LTA synthase family.</text>
</comment>
<protein>
    <submittedName>
        <fullName evidence="14">LTA synthase family protein</fullName>
    </submittedName>
</protein>
<accession>A0A927GQQ4</accession>
<dbReference type="GO" id="GO:0005886">
    <property type="term" value="C:plasma membrane"/>
    <property type="evidence" value="ECO:0007669"/>
    <property type="project" value="UniProtKB-SubCell"/>
</dbReference>
<feature type="transmembrane region" description="Helical" evidence="12">
    <location>
        <begin position="180"/>
        <end position="198"/>
    </location>
</feature>
<dbReference type="SUPFAM" id="SSF53649">
    <property type="entry name" value="Alkaline phosphatase-like"/>
    <property type="match status" value="1"/>
</dbReference>
<evidence type="ECO:0000256" key="1">
    <source>
        <dbReference type="ARBA" id="ARBA00004651"/>
    </source>
</evidence>
<evidence type="ECO:0000256" key="5">
    <source>
        <dbReference type="ARBA" id="ARBA00022692"/>
    </source>
</evidence>
<dbReference type="Gene3D" id="3.40.720.10">
    <property type="entry name" value="Alkaline Phosphatase, subunit A"/>
    <property type="match status" value="1"/>
</dbReference>
<dbReference type="Pfam" id="PF00884">
    <property type="entry name" value="Sulfatase"/>
    <property type="match status" value="1"/>
</dbReference>
<evidence type="ECO:0000256" key="9">
    <source>
        <dbReference type="PIRSR" id="PIRSR005091-1"/>
    </source>
</evidence>
<dbReference type="EMBL" id="JACXIZ010000012">
    <property type="protein sequence ID" value="MBD2844769.1"/>
    <property type="molecule type" value="Genomic_DNA"/>
</dbReference>
<dbReference type="InterPro" id="IPR012160">
    <property type="entry name" value="LtaS-like"/>
</dbReference>
<keyword evidence="10" id="KW-0479">Metal-binding</keyword>
<gene>
    <name evidence="14" type="ORF">IDH44_06165</name>
</gene>
<keyword evidence="15" id="KW-1185">Reference proteome</keyword>
<dbReference type="GO" id="GO:0046872">
    <property type="term" value="F:metal ion binding"/>
    <property type="evidence" value="ECO:0007669"/>
    <property type="project" value="UniProtKB-KW"/>
</dbReference>
<reference evidence="14" key="1">
    <citation type="submission" date="2020-09" db="EMBL/GenBank/DDBJ databases">
        <title>A novel bacterium of genus Paenibacillus, isolated from South China Sea.</title>
        <authorList>
            <person name="Huang H."/>
            <person name="Mo K."/>
            <person name="Hu Y."/>
        </authorList>
    </citation>
    <scope>NUCLEOTIDE SEQUENCE</scope>
    <source>
        <strain evidence="14">IB182496</strain>
    </source>
</reference>
<evidence type="ECO:0000256" key="4">
    <source>
        <dbReference type="ARBA" id="ARBA00022475"/>
    </source>
</evidence>
<evidence type="ECO:0000313" key="15">
    <source>
        <dbReference type="Proteomes" id="UP000621560"/>
    </source>
</evidence>
<evidence type="ECO:0000256" key="8">
    <source>
        <dbReference type="PIRNR" id="PIRNR005091"/>
    </source>
</evidence>
<evidence type="ECO:0000256" key="3">
    <source>
        <dbReference type="ARBA" id="ARBA00009983"/>
    </source>
</evidence>
<keyword evidence="6 12" id="KW-1133">Transmembrane helix</keyword>
<dbReference type="PANTHER" id="PTHR47371:SF3">
    <property type="entry name" value="PHOSPHOGLYCEROL TRANSFERASE I"/>
    <property type="match status" value="1"/>
</dbReference>
<keyword evidence="10" id="KW-0464">Manganese</keyword>
<name>A0A927GQQ4_9BACL</name>
<keyword evidence="7 8" id="KW-0472">Membrane</keyword>
<feature type="binding site" evidence="11">
    <location>
        <position position="492"/>
    </location>
    <ligand>
        <name>Mn(2+)</name>
        <dbReference type="ChEBI" id="CHEBI:29035"/>
    </ligand>
</feature>